<evidence type="ECO:0000313" key="3">
    <source>
        <dbReference type="EMBL" id="KAF4626805.1"/>
    </source>
</evidence>
<feature type="domain" description="DUF6594" evidence="2">
    <location>
        <begin position="6"/>
        <end position="234"/>
    </location>
</feature>
<comment type="caution">
    <text evidence="3">The sequence shown here is derived from an EMBL/GenBank/DDBJ whole genome shotgun (WGS) entry which is preliminary data.</text>
</comment>
<organism evidence="3 4">
    <name type="scientific">Cudoniella acicularis</name>
    <dbReference type="NCBI Taxonomy" id="354080"/>
    <lineage>
        <taxon>Eukaryota</taxon>
        <taxon>Fungi</taxon>
        <taxon>Dikarya</taxon>
        <taxon>Ascomycota</taxon>
        <taxon>Pezizomycotina</taxon>
        <taxon>Leotiomycetes</taxon>
        <taxon>Helotiales</taxon>
        <taxon>Tricladiaceae</taxon>
        <taxon>Cudoniella</taxon>
    </lineage>
</organism>
<gene>
    <name evidence="3" type="ORF">G7Y89_g11347</name>
</gene>
<evidence type="ECO:0000313" key="4">
    <source>
        <dbReference type="Proteomes" id="UP000566819"/>
    </source>
</evidence>
<keyword evidence="4" id="KW-1185">Reference proteome</keyword>
<dbReference type="InterPro" id="IPR046529">
    <property type="entry name" value="DUF6594"/>
</dbReference>
<keyword evidence="1" id="KW-0812">Transmembrane</keyword>
<dbReference type="Pfam" id="PF20237">
    <property type="entry name" value="DUF6594"/>
    <property type="match status" value="1"/>
</dbReference>
<name>A0A8H4W073_9HELO</name>
<evidence type="ECO:0000259" key="2">
    <source>
        <dbReference type="Pfam" id="PF20237"/>
    </source>
</evidence>
<dbReference type="OrthoDB" id="5342093at2759"/>
<reference evidence="3 4" key="1">
    <citation type="submission" date="2020-03" db="EMBL/GenBank/DDBJ databases">
        <title>Draft Genome Sequence of Cudoniella acicularis.</title>
        <authorList>
            <person name="Buettner E."/>
            <person name="Kellner H."/>
        </authorList>
    </citation>
    <scope>NUCLEOTIDE SEQUENCE [LARGE SCALE GENOMIC DNA]</scope>
    <source>
        <strain evidence="3 4">DSM 108380</strain>
    </source>
</reference>
<keyword evidence="1" id="KW-0472">Membrane</keyword>
<protein>
    <recommendedName>
        <fullName evidence="2">DUF6594 domain-containing protein</fullName>
    </recommendedName>
</protein>
<sequence length="240" mass="27426">MEGHAKVAKLMSRHPELAIVRRFGQLNIQNLLYLQAELVHLEAEHRQLAEQDQSKSETADHAKDWFALSQSDVGDAGQWEKLLEIRAKLKEYNECFAQVALMSAQEEPNPYDLRFLRSWLERPKMGNFPILGPDQHVWAEENERDLAAIRRRRGDDIFTRWFIDTVVPLFHKKIGQRFKKPLPEEPESEISQYSESHLTAFVHILGTVLASLLPITSIVILFAAIQVVFVTVSTNGASTA</sequence>
<accession>A0A8H4W073</accession>
<keyword evidence="1" id="KW-1133">Transmembrane helix</keyword>
<dbReference type="PANTHER" id="PTHR34502:SF5">
    <property type="entry name" value="DUF6594 DOMAIN-CONTAINING PROTEIN"/>
    <property type="match status" value="1"/>
</dbReference>
<dbReference type="PANTHER" id="PTHR34502">
    <property type="entry name" value="DUF6594 DOMAIN-CONTAINING PROTEIN-RELATED"/>
    <property type="match status" value="1"/>
</dbReference>
<evidence type="ECO:0000256" key="1">
    <source>
        <dbReference type="SAM" id="Phobius"/>
    </source>
</evidence>
<dbReference type="Proteomes" id="UP000566819">
    <property type="component" value="Unassembled WGS sequence"/>
</dbReference>
<dbReference type="EMBL" id="JAAMPI010001081">
    <property type="protein sequence ID" value="KAF4626805.1"/>
    <property type="molecule type" value="Genomic_DNA"/>
</dbReference>
<feature type="transmembrane region" description="Helical" evidence="1">
    <location>
        <begin position="200"/>
        <end position="225"/>
    </location>
</feature>
<proteinExistence type="predicted"/>
<dbReference type="AlphaFoldDB" id="A0A8H4W073"/>